<dbReference type="InterPro" id="IPR019207">
    <property type="entry name" value="DUF2092"/>
</dbReference>
<proteinExistence type="predicted"/>
<name>H1SHS2_9BURK</name>
<evidence type="ECO:0000313" key="2">
    <source>
        <dbReference type="Proteomes" id="UP000005808"/>
    </source>
</evidence>
<dbReference type="Pfam" id="PF09865">
    <property type="entry name" value="DUF2092"/>
    <property type="match status" value="1"/>
</dbReference>
<comment type="caution">
    <text evidence="1">The sequence shown here is derived from an EMBL/GenBank/DDBJ whole genome shotgun (WGS) entry which is preliminary data.</text>
</comment>
<organism evidence="1 2">
    <name type="scientific">Cupriavidus basilensis OR16</name>
    <dbReference type="NCBI Taxonomy" id="1127483"/>
    <lineage>
        <taxon>Bacteria</taxon>
        <taxon>Pseudomonadati</taxon>
        <taxon>Pseudomonadota</taxon>
        <taxon>Betaproteobacteria</taxon>
        <taxon>Burkholderiales</taxon>
        <taxon>Burkholderiaceae</taxon>
        <taxon>Cupriavidus</taxon>
    </lineage>
</organism>
<reference evidence="1 2" key="1">
    <citation type="journal article" date="2012" name="J. Bacteriol.">
        <title>De Novo Genome Project of Cupriavidus basilensis OR16.</title>
        <authorList>
            <person name="Cserhati M."/>
            <person name="Kriszt B."/>
            <person name="Szoboszlay S."/>
            <person name="Toth A."/>
            <person name="Szabo I."/>
            <person name="Tancsics A."/>
            <person name="Nagy I."/>
            <person name="Horvath B."/>
            <person name="Nagy I."/>
            <person name="Kukolya J."/>
        </authorList>
    </citation>
    <scope>NUCLEOTIDE SEQUENCE [LARGE SCALE GENOMIC DNA]</scope>
    <source>
        <strain evidence="1 2">OR16</strain>
    </source>
</reference>
<dbReference type="AlphaFoldDB" id="H1SHS2"/>
<dbReference type="OrthoDB" id="116979at2"/>
<evidence type="ECO:0000313" key="1">
    <source>
        <dbReference type="EMBL" id="EHP37928.1"/>
    </source>
</evidence>
<dbReference type="EMBL" id="AHJE01000171">
    <property type="protein sequence ID" value="EHP37928.1"/>
    <property type="molecule type" value="Genomic_DNA"/>
</dbReference>
<protein>
    <submittedName>
        <fullName evidence="1">Uncharacterized protein</fullName>
    </submittedName>
</protein>
<dbReference type="RefSeq" id="WP_006164119.1">
    <property type="nucleotide sequence ID" value="NZ_AHJE01000171.1"/>
</dbReference>
<dbReference type="Proteomes" id="UP000005808">
    <property type="component" value="Unassembled WGS sequence"/>
</dbReference>
<sequence length="53" mass="5898">MITTTAEATQPQYVAQLKWNLTPRLDDKIFKFTPPGDARKIDLVPVAQAAAKQ</sequence>
<dbReference type="PATRIC" id="fig|1127483.3.peg.7964"/>
<accession>H1SHS2</accession>
<gene>
    <name evidence="1" type="ORF">OR16_40084</name>
</gene>